<dbReference type="AlphaFoldDB" id="A0AAV9LF34"/>
<sequence>MDFFSTLALSKLPPMTKVDTNVSSIPLIIVTNNDLCNDDTPSDSLLSSGTYIDVLLDVRVENTTPNKGDVPNEGKVSEVTLNTWAPSCNGNIVPRDQNMNGILSS</sequence>
<protein>
    <submittedName>
        <fullName evidence="1">Uncharacterized protein</fullName>
    </submittedName>
</protein>
<evidence type="ECO:0000313" key="1">
    <source>
        <dbReference type="EMBL" id="KAK4724326.1"/>
    </source>
</evidence>
<name>A0AAV9LF34_9SOLN</name>
<reference evidence="1 2" key="1">
    <citation type="submission" date="2023-10" db="EMBL/GenBank/DDBJ databases">
        <title>Genome-Wide Identification Analysis in wild type Solanum Pinnatisectum Reveals Some Genes Defensing Phytophthora Infestans.</title>
        <authorList>
            <person name="Sun C."/>
        </authorList>
    </citation>
    <scope>NUCLEOTIDE SEQUENCE [LARGE SCALE GENOMIC DNA]</scope>
    <source>
        <strain evidence="1">LQN</strain>
        <tissue evidence="1">Leaf</tissue>
    </source>
</reference>
<keyword evidence="2" id="KW-1185">Reference proteome</keyword>
<comment type="caution">
    <text evidence="1">The sequence shown here is derived from an EMBL/GenBank/DDBJ whole genome shotgun (WGS) entry which is preliminary data.</text>
</comment>
<dbReference type="Proteomes" id="UP001311915">
    <property type="component" value="Unassembled WGS sequence"/>
</dbReference>
<organism evidence="1 2">
    <name type="scientific">Solanum pinnatisectum</name>
    <name type="common">tansyleaf nightshade</name>
    <dbReference type="NCBI Taxonomy" id="50273"/>
    <lineage>
        <taxon>Eukaryota</taxon>
        <taxon>Viridiplantae</taxon>
        <taxon>Streptophyta</taxon>
        <taxon>Embryophyta</taxon>
        <taxon>Tracheophyta</taxon>
        <taxon>Spermatophyta</taxon>
        <taxon>Magnoliopsida</taxon>
        <taxon>eudicotyledons</taxon>
        <taxon>Gunneridae</taxon>
        <taxon>Pentapetalae</taxon>
        <taxon>asterids</taxon>
        <taxon>lamiids</taxon>
        <taxon>Solanales</taxon>
        <taxon>Solanaceae</taxon>
        <taxon>Solanoideae</taxon>
        <taxon>Solaneae</taxon>
        <taxon>Solanum</taxon>
    </lineage>
</organism>
<evidence type="ECO:0000313" key="2">
    <source>
        <dbReference type="Proteomes" id="UP001311915"/>
    </source>
</evidence>
<dbReference type="EMBL" id="JAWPEI010000006">
    <property type="protein sequence ID" value="KAK4724326.1"/>
    <property type="molecule type" value="Genomic_DNA"/>
</dbReference>
<accession>A0AAV9LF34</accession>
<gene>
    <name evidence="1" type="ORF">R3W88_027105</name>
</gene>
<proteinExistence type="predicted"/>